<reference evidence="3" key="1">
    <citation type="journal article" date="2015" name="Nat. Plants">
        <title>Genome expansion of Arabis alpina linked with retrotransposition and reduced symmetric DNA methylation.</title>
        <authorList>
            <person name="Willing E.M."/>
            <person name="Rawat V."/>
            <person name="Mandakova T."/>
            <person name="Maumus F."/>
            <person name="James G.V."/>
            <person name="Nordstroem K.J."/>
            <person name="Becker C."/>
            <person name="Warthmann N."/>
            <person name="Chica C."/>
            <person name="Szarzynska B."/>
            <person name="Zytnicki M."/>
            <person name="Albani M.C."/>
            <person name="Kiefer C."/>
            <person name="Bergonzi S."/>
            <person name="Castaings L."/>
            <person name="Mateos J.L."/>
            <person name="Berns M.C."/>
            <person name="Bujdoso N."/>
            <person name="Piofczyk T."/>
            <person name="de Lorenzo L."/>
            <person name="Barrero-Sicilia C."/>
            <person name="Mateos I."/>
            <person name="Piednoel M."/>
            <person name="Hagmann J."/>
            <person name="Chen-Min-Tao R."/>
            <person name="Iglesias-Fernandez R."/>
            <person name="Schuster S.C."/>
            <person name="Alonso-Blanco C."/>
            <person name="Roudier F."/>
            <person name="Carbonero P."/>
            <person name="Paz-Ares J."/>
            <person name="Davis S.J."/>
            <person name="Pecinka A."/>
            <person name="Quesneville H."/>
            <person name="Colot V."/>
            <person name="Lysak M.A."/>
            <person name="Weigel D."/>
            <person name="Coupland G."/>
            <person name="Schneeberger K."/>
        </authorList>
    </citation>
    <scope>NUCLEOTIDE SEQUENCE [LARGE SCALE GENOMIC DNA]</scope>
    <source>
        <strain evidence="3">cv. Pajares</strain>
    </source>
</reference>
<name>A0A087HSN3_ARAAL</name>
<feature type="compositionally biased region" description="Polar residues" evidence="1">
    <location>
        <begin position="125"/>
        <end position="138"/>
    </location>
</feature>
<organism evidence="2 3">
    <name type="scientific">Arabis alpina</name>
    <name type="common">Alpine rock-cress</name>
    <dbReference type="NCBI Taxonomy" id="50452"/>
    <lineage>
        <taxon>Eukaryota</taxon>
        <taxon>Viridiplantae</taxon>
        <taxon>Streptophyta</taxon>
        <taxon>Embryophyta</taxon>
        <taxon>Tracheophyta</taxon>
        <taxon>Spermatophyta</taxon>
        <taxon>Magnoliopsida</taxon>
        <taxon>eudicotyledons</taxon>
        <taxon>Gunneridae</taxon>
        <taxon>Pentapetalae</taxon>
        <taxon>rosids</taxon>
        <taxon>malvids</taxon>
        <taxon>Brassicales</taxon>
        <taxon>Brassicaceae</taxon>
        <taxon>Arabideae</taxon>
        <taxon>Arabis</taxon>
    </lineage>
</organism>
<dbReference type="EMBL" id="CM002869">
    <property type="protein sequence ID" value="KFK45135.1"/>
    <property type="molecule type" value="Genomic_DNA"/>
</dbReference>
<evidence type="ECO:0000256" key="1">
    <source>
        <dbReference type="SAM" id="MobiDB-lite"/>
    </source>
</evidence>
<keyword evidence="3" id="KW-1185">Reference proteome</keyword>
<dbReference type="Gramene" id="KFK45135">
    <property type="protein sequence ID" value="KFK45135"/>
    <property type="gene ID" value="AALP_AA1G347900"/>
</dbReference>
<evidence type="ECO:0000313" key="3">
    <source>
        <dbReference type="Proteomes" id="UP000029120"/>
    </source>
</evidence>
<sequence>MTPTTSRRLGSRSVKIRCHGSPKIIASQSRPWIPMTRASHVPKIDISMPMLHADAPTSLFQADDSAPLLCADDPTPPLSTDDPDEPNDPRDLASLGIPSSVVGIDSVSFADPEDPELPPGRADVSPSSSLFDSRASSVESDDEDTLDEVQQMKKAMKAKKKTKLKVCPNPPGSSLSDTKSLQRLWRKCVKSSLPEVSKEFGTTMHTELSSRNGNWRKSFSRRRIEMALSAEIFPEKILGRGKARISSRE</sequence>
<accession>A0A087HSN3</accession>
<dbReference type="AlphaFoldDB" id="A0A087HSN3"/>
<feature type="compositionally biased region" description="Basic residues" evidence="1">
    <location>
        <begin position="154"/>
        <end position="164"/>
    </location>
</feature>
<feature type="region of interest" description="Disordered" evidence="1">
    <location>
        <begin position="63"/>
        <end position="179"/>
    </location>
</feature>
<proteinExistence type="predicted"/>
<protein>
    <submittedName>
        <fullName evidence="2">Uncharacterized protein</fullName>
    </submittedName>
</protein>
<dbReference type="Proteomes" id="UP000029120">
    <property type="component" value="Chromosome 1"/>
</dbReference>
<evidence type="ECO:0000313" key="2">
    <source>
        <dbReference type="EMBL" id="KFK45135.1"/>
    </source>
</evidence>
<gene>
    <name evidence="2" type="ordered locus">AALP_Aa1g347900</name>
</gene>